<dbReference type="GeneID" id="82810447"/>
<dbReference type="Proteomes" id="UP000317180">
    <property type="component" value="Unassembled WGS sequence"/>
</dbReference>
<evidence type="ECO:0000256" key="2">
    <source>
        <dbReference type="ARBA" id="ARBA00023015"/>
    </source>
</evidence>
<dbReference type="Pfam" id="PF08281">
    <property type="entry name" value="Sigma70_r4_2"/>
    <property type="match status" value="1"/>
</dbReference>
<dbReference type="GO" id="GO:0003677">
    <property type="term" value="F:DNA binding"/>
    <property type="evidence" value="ECO:0007669"/>
    <property type="project" value="UniProtKB-KW"/>
</dbReference>
<dbReference type="RefSeq" id="WP_005836621.1">
    <property type="nucleotide sequence ID" value="NZ_BJOD01000010.1"/>
</dbReference>
<dbReference type="InterPro" id="IPR014284">
    <property type="entry name" value="RNA_pol_sigma-70_dom"/>
</dbReference>
<dbReference type="PANTHER" id="PTHR43133:SF8">
    <property type="entry name" value="RNA POLYMERASE SIGMA FACTOR HI_1459-RELATED"/>
    <property type="match status" value="1"/>
</dbReference>
<evidence type="ECO:0000259" key="7">
    <source>
        <dbReference type="Pfam" id="PF08281"/>
    </source>
</evidence>
<dbReference type="Pfam" id="PF04542">
    <property type="entry name" value="Sigma70_r2"/>
    <property type="match status" value="1"/>
</dbReference>
<keyword evidence="5" id="KW-0804">Transcription</keyword>
<keyword evidence="4" id="KW-0238">DNA-binding</keyword>
<evidence type="ECO:0000313" key="10">
    <source>
        <dbReference type="Proteomes" id="UP000276178"/>
    </source>
</evidence>
<evidence type="ECO:0000313" key="8">
    <source>
        <dbReference type="EMBL" id="GED25119.1"/>
    </source>
</evidence>
<keyword evidence="3" id="KW-0731">Sigma factor</keyword>
<dbReference type="InterPro" id="IPR013325">
    <property type="entry name" value="RNA_pol_sigma_r2"/>
</dbReference>
<dbReference type="InterPro" id="IPR036388">
    <property type="entry name" value="WH-like_DNA-bd_sf"/>
</dbReference>
<dbReference type="GO" id="GO:0016987">
    <property type="term" value="F:sigma factor activity"/>
    <property type="evidence" value="ECO:0007669"/>
    <property type="project" value="UniProtKB-KW"/>
</dbReference>
<accession>A0A3M8AJ04</accession>
<evidence type="ECO:0000313" key="9">
    <source>
        <dbReference type="EMBL" id="RNB51009.1"/>
    </source>
</evidence>
<dbReference type="InterPro" id="IPR013324">
    <property type="entry name" value="RNA_pol_sigma_r3/r4-like"/>
</dbReference>
<evidence type="ECO:0000256" key="3">
    <source>
        <dbReference type="ARBA" id="ARBA00023082"/>
    </source>
</evidence>
<dbReference type="PANTHER" id="PTHR43133">
    <property type="entry name" value="RNA POLYMERASE ECF-TYPE SIGMA FACTO"/>
    <property type="match status" value="1"/>
</dbReference>
<dbReference type="SUPFAM" id="SSF88659">
    <property type="entry name" value="Sigma3 and sigma4 domains of RNA polymerase sigma factors"/>
    <property type="match status" value="1"/>
</dbReference>
<dbReference type="NCBIfam" id="TIGR02937">
    <property type="entry name" value="sigma70-ECF"/>
    <property type="match status" value="1"/>
</dbReference>
<keyword evidence="2" id="KW-0805">Transcription regulation</keyword>
<dbReference type="GO" id="GO:0006352">
    <property type="term" value="P:DNA-templated transcription initiation"/>
    <property type="evidence" value="ECO:0007669"/>
    <property type="project" value="InterPro"/>
</dbReference>
<evidence type="ECO:0000259" key="6">
    <source>
        <dbReference type="Pfam" id="PF04542"/>
    </source>
</evidence>
<dbReference type="EMBL" id="RHHN01000066">
    <property type="protein sequence ID" value="RNB51009.1"/>
    <property type="molecule type" value="Genomic_DNA"/>
</dbReference>
<dbReference type="Proteomes" id="UP000276178">
    <property type="component" value="Unassembled WGS sequence"/>
</dbReference>
<comment type="similarity">
    <text evidence="1">Belongs to the sigma-70 factor family. ECF subfamily.</text>
</comment>
<dbReference type="EMBL" id="BJOD01000010">
    <property type="protein sequence ID" value="GED25119.1"/>
    <property type="molecule type" value="Genomic_DNA"/>
</dbReference>
<dbReference type="InterPro" id="IPR039425">
    <property type="entry name" value="RNA_pol_sigma-70-like"/>
</dbReference>
<gene>
    <name evidence="8" type="ORF">BAG01nite_12210</name>
    <name evidence="9" type="ORF">EB820_20980</name>
</gene>
<feature type="domain" description="RNA polymerase sigma-70 region 2" evidence="6">
    <location>
        <begin position="10"/>
        <end position="74"/>
    </location>
</feature>
<dbReference type="Gene3D" id="1.10.10.10">
    <property type="entry name" value="Winged helix-like DNA-binding domain superfamily/Winged helix DNA-binding domain"/>
    <property type="match status" value="1"/>
</dbReference>
<dbReference type="OrthoDB" id="9795666at2"/>
<comment type="caution">
    <text evidence="9">The sequence shown here is derived from an EMBL/GenBank/DDBJ whole genome shotgun (WGS) entry which is preliminary data.</text>
</comment>
<name>A0A3M8AJ04_9BACL</name>
<evidence type="ECO:0000256" key="5">
    <source>
        <dbReference type="ARBA" id="ARBA00023163"/>
    </source>
</evidence>
<dbReference type="AlphaFoldDB" id="A0A3M8AJ04"/>
<sequence length="174" mass="21284">MKAQLWSEWFAEYQQPLYRYLYRMCGSREVAEELLQETFYRAMLSLSIQDARQARAWLYKVARHLYIDWLRKQTSEKSMLENIRRLFSASSRTYEPETMYRQKEDKQRAEWILQQLPERMRTILYLREIEEFSYQELAETLAMSLDQVKVTLHRARKKFREWEKRVEGGMDDGG</sequence>
<dbReference type="CDD" id="cd06171">
    <property type="entry name" value="Sigma70_r4"/>
    <property type="match status" value="1"/>
</dbReference>
<proteinExistence type="inferred from homology"/>
<dbReference type="Gene3D" id="1.10.1740.10">
    <property type="match status" value="1"/>
</dbReference>
<feature type="domain" description="RNA polymerase sigma factor 70 region 4 type 2" evidence="7">
    <location>
        <begin position="112"/>
        <end position="158"/>
    </location>
</feature>
<keyword evidence="11" id="KW-1185">Reference proteome</keyword>
<reference evidence="8 11" key="2">
    <citation type="submission" date="2019-06" db="EMBL/GenBank/DDBJ databases">
        <title>Whole genome shotgun sequence of Brevibacillus agri NBRC 15538.</title>
        <authorList>
            <person name="Hosoyama A."/>
            <person name="Uohara A."/>
            <person name="Ohji S."/>
            <person name="Ichikawa N."/>
        </authorList>
    </citation>
    <scope>NUCLEOTIDE SEQUENCE [LARGE SCALE GENOMIC DNA]</scope>
    <source>
        <strain evidence="8 11">NBRC 15538</strain>
    </source>
</reference>
<dbReference type="InterPro" id="IPR013249">
    <property type="entry name" value="RNA_pol_sigma70_r4_t2"/>
</dbReference>
<dbReference type="InterPro" id="IPR007627">
    <property type="entry name" value="RNA_pol_sigma70_r2"/>
</dbReference>
<evidence type="ECO:0000256" key="1">
    <source>
        <dbReference type="ARBA" id="ARBA00010641"/>
    </source>
</evidence>
<organism evidence="9 10">
    <name type="scientific">Brevibacillus agri</name>
    <dbReference type="NCBI Taxonomy" id="51101"/>
    <lineage>
        <taxon>Bacteria</taxon>
        <taxon>Bacillati</taxon>
        <taxon>Bacillota</taxon>
        <taxon>Bacilli</taxon>
        <taxon>Bacillales</taxon>
        <taxon>Paenibacillaceae</taxon>
        <taxon>Brevibacillus</taxon>
    </lineage>
</organism>
<evidence type="ECO:0000313" key="11">
    <source>
        <dbReference type="Proteomes" id="UP000317180"/>
    </source>
</evidence>
<dbReference type="SUPFAM" id="SSF88946">
    <property type="entry name" value="Sigma2 domain of RNA polymerase sigma factors"/>
    <property type="match status" value="1"/>
</dbReference>
<reference evidence="9 10" key="1">
    <citation type="submission" date="2018-10" db="EMBL/GenBank/DDBJ databases">
        <title>Phylogenomics of Brevibacillus.</title>
        <authorList>
            <person name="Dunlap C."/>
        </authorList>
    </citation>
    <scope>NUCLEOTIDE SEQUENCE [LARGE SCALE GENOMIC DNA]</scope>
    <source>
        <strain evidence="9 10">NRRL NRS 1219</strain>
    </source>
</reference>
<protein>
    <submittedName>
        <fullName evidence="8">RNA polymerase subunit sigma</fullName>
    </submittedName>
    <submittedName>
        <fullName evidence="9">Sigma-70 family RNA polymerase sigma factor</fullName>
    </submittedName>
</protein>
<evidence type="ECO:0000256" key="4">
    <source>
        <dbReference type="ARBA" id="ARBA00023125"/>
    </source>
</evidence>